<keyword evidence="2" id="KW-0472">Membrane</keyword>
<proteinExistence type="predicted"/>
<feature type="region of interest" description="Disordered" evidence="1">
    <location>
        <begin position="123"/>
        <end position="147"/>
    </location>
</feature>
<comment type="caution">
    <text evidence="3">The sequence shown here is derived from an EMBL/GenBank/DDBJ whole genome shotgun (WGS) entry which is preliminary data.</text>
</comment>
<evidence type="ECO:0000313" key="3">
    <source>
        <dbReference type="EMBL" id="EPY27344.1"/>
    </source>
</evidence>
<feature type="compositionally biased region" description="Gly residues" evidence="1">
    <location>
        <begin position="130"/>
        <end position="140"/>
    </location>
</feature>
<keyword evidence="2" id="KW-0812">Transmembrane</keyword>
<dbReference type="PANTHER" id="PTHR13219">
    <property type="entry name" value="TRANSMEMBRANE PROTEIN 94"/>
    <property type="match status" value="1"/>
</dbReference>
<gene>
    <name evidence="3" type="ORF">STCU_05798</name>
</gene>
<keyword evidence="4" id="KW-1185">Reference proteome</keyword>
<dbReference type="Proteomes" id="UP000015354">
    <property type="component" value="Unassembled WGS sequence"/>
</dbReference>
<organism evidence="3 4">
    <name type="scientific">Strigomonas culicis</name>
    <dbReference type="NCBI Taxonomy" id="28005"/>
    <lineage>
        <taxon>Eukaryota</taxon>
        <taxon>Discoba</taxon>
        <taxon>Euglenozoa</taxon>
        <taxon>Kinetoplastea</taxon>
        <taxon>Metakinetoplastina</taxon>
        <taxon>Trypanosomatida</taxon>
        <taxon>Trypanosomatidae</taxon>
        <taxon>Strigomonadinae</taxon>
        <taxon>Strigomonas</taxon>
    </lineage>
</organism>
<sequence length="190" mass="21361">MVHCWTHISRHHPISLHFSLRLGHGKRSTNLFLSYRWVGISFLVSVLSVLLVLLDTPTTALAEAFFPSPAHFVLSLLFPFVLLALDWPIKRWRERRFNNMQKFRKLSFGTRLGMHSPRGDYEPEGAPYASGGGAGDGGDSGEPRKRGVGKHFDEALYRYTTMRGGKLELNCVCCDHIGGNYASYHVNANV</sequence>
<dbReference type="PANTHER" id="PTHR13219:SF6">
    <property type="entry name" value="TRANSMEMBRANE PROTEIN 94"/>
    <property type="match status" value="1"/>
</dbReference>
<dbReference type="AlphaFoldDB" id="S9UF39"/>
<name>S9UF39_9TRYP</name>
<feature type="transmembrane region" description="Helical" evidence="2">
    <location>
        <begin position="66"/>
        <end position="87"/>
    </location>
</feature>
<protein>
    <submittedName>
        <fullName evidence="3">Uncharacterized protein</fullName>
    </submittedName>
</protein>
<accession>S9UF39</accession>
<evidence type="ECO:0000256" key="2">
    <source>
        <dbReference type="SAM" id="Phobius"/>
    </source>
</evidence>
<reference evidence="3 4" key="1">
    <citation type="journal article" date="2013" name="PLoS ONE">
        <title>Predicting the Proteins of Angomonas deanei, Strigomonas culicis and Their Respective Endosymbionts Reveals New Aspects of the Trypanosomatidae Family.</title>
        <authorList>
            <person name="Motta M.C."/>
            <person name="Martins A.C."/>
            <person name="de Souza S.S."/>
            <person name="Catta-Preta C.M."/>
            <person name="Silva R."/>
            <person name="Klein C.C."/>
            <person name="de Almeida L.G."/>
            <person name="de Lima Cunha O."/>
            <person name="Ciapina L.P."/>
            <person name="Brocchi M."/>
            <person name="Colabardini A.C."/>
            <person name="de Araujo Lima B."/>
            <person name="Machado C.R."/>
            <person name="de Almeida Soares C.M."/>
            <person name="Probst C.M."/>
            <person name="de Menezes C.B."/>
            <person name="Thompson C.E."/>
            <person name="Bartholomeu D.C."/>
            <person name="Gradia D.F."/>
            <person name="Pavoni D.P."/>
            <person name="Grisard E.C."/>
            <person name="Fantinatti-Garboggini F."/>
            <person name="Marchini F.K."/>
            <person name="Rodrigues-Luiz G.F."/>
            <person name="Wagner G."/>
            <person name="Goldman G.H."/>
            <person name="Fietto J.L."/>
            <person name="Elias M.C."/>
            <person name="Goldman M.H."/>
            <person name="Sagot M.F."/>
            <person name="Pereira M."/>
            <person name="Stoco P.H."/>
            <person name="de Mendonca-Neto R.P."/>
            <person name="Teixeira S.M."/>
            <person name="Maciel T.E."/>
            <person name="de Oliveira Mendes T.A."/>
            <person name="Urmenyi T.P."/>
            <person name="de Souza W."/>
            <person name="Schenkman S."/>
            <person name="de Vasconcelos A.T."/>
        </authorList>
    </citation>
    <scope>NUCLEOTIDE SEQUENCE [LARGE SCALE GENOMIC DNA]</scope>
</reference>
<evidence type="ECO:0000313" key="4">
    <source>
        <dbReference type="Proteomes" id="UP000015354"/>
    </source>
</evidence>
<keyword evidence="2" id="KW-1133">Transmembrane helix</keyword>
<dbReference type="OrthoDB" id="5568754at2759"/>
<dbReference type="InterPro" id="IPR039720">
    <property type="entry name" value="TMEM94"/>
</dbReference>
<feature type="transmembrane region" description="Helical" evidence="2">
    <location>
        <begin position="35"/>
        <end position="54"/>
    </location>
</feature>
<dbReference type="EMBL" id="ATMH01005798">
    <property type="protein sequence ID" value="EPY27344.1"/>
    <property type="molecule type" value="Genomic_DNA"/>
</dbReference>
<evidence type="ECO:0000256" key="1">
    <source>
        <dbReference type="SAM" id="MobiDB-lite"/>
    </source>
</evidence>